<evidence type="ECO:0000256" key="2">
    <source>
        <dbReference type="ARBA" id="ARBA00022603"/>
    </source>
</evidence>
<proteinExistence type="inferred from homology"/>
<evidence type="ECO:0000256" key="5">
    <source>
        <dbReference type="PIRNR" id="PIRNR037350"/>
    </source>
</evidence>
<evidence type="ECO:0000256" key="6">
    <source>
        <dbReference type="PIRSR" id="PIRSR037350-1"/>
    </source>
</evidence>
<keyword evidence="2 5" id="KW-0489">Methyltransferase</keyword>
<dbReference type="InterPro" id="IPR010286">
    <property type="entry name" value="METTL16/RlmF"/>
</dbReference>
<dbReference type="PIRSF" id="PIRSF037350">
    <property type="entry name" value="Mtase_ZK1128_prd"/>
    <property type="match status" value="1"/>
</dbReference>
<feature type="compositionally biased region" description="Basic and acidic residues" evidence="7">
    <location>
        <begin position="439"/>
        <end position="449"/>
    </location>
</feature>
<dbReference type="EMBL" id="ML179542">
    <property type="protein sequence ID" value="THU85522.1"/>
    <property type="molecule type" value="Genomic_DNA"/>
</dbReference>
<name>A0A4S8L9R4_DENBC</name>
<keyword evidence="9" id="KW-1185">Reference proteome</keyword>
<evidence type="ECO:0000256" key="7">
    <source>
        <dbReference type="SAM" id="MobiDB-lite"/>
    </source>
</evidence>
<organism evidence="8 9">
    <name type="scientific">Dendrothele bispora (strain CBS 962.96)</name>
    <dbReference type="NCBI Taxonomy" id="1314807"/>
    <lineage>
        <taxon>Eukaryota</taxon>
        <taxon>Fungi</taxon>
        <taxon>Dikarya</taxon>
        <taxon>Basidiomycota</taxon>
        <taxon>Agaricomycotina</taxon>
        <taxon>Agaricomycetes</taxon>
        <taxon>Agaricomycetidae</taxon>
        <taxon>Agaricales</taxon>
        <taxon>Agaricales incertae sedis</taxon>
        <taxon>Dendrothele</taxon>
    </lineage>
</organism>
<feature type="binding site" evidence="6">
    <location>
        <position position="128"/>
    </location>
    <ligand>
        <name>S-adenosyl-L-methionine</name>
        <dbReference type="ChEBI" id="CHEBI:59789"/>
    </ligand>
</feature>
<evidence type="ECO:0000256" key="4">
    <source>
        <dbReference type="ARBA" id="ARBA00022691"/>
    </source>
</evidence>
<dbReference type="PANTHER" id="PTHR13393">
    <property type="entry name" value="SAM-DEPENDENT METHYLTRANSFERASE"/>
    <property type="match status" value="1"/>
</dbReference>
<accession>A0A4S8L9R4</accession>
<feature type="binding site" evidence="6">
    <location>
        <position position="78"/>
    </location>
    <ligand>
        <name>S-adenosyl-L-methionine</name>
        <dbReference type="ChEBI" id="CHEBI:59789"/>
    </ligand>
</feature>
<comment type="similarity">
    <text evidence="1 5">Belongs to the methyltransferase superfamily. METTL16/RlmF family.</text>
</comment>
<dbReference type="PANTHER" id="PTHR13393:SF0">
    <property type="entry name" value="RNA N6-ADENOSINE-METHYLTRANSFERASE METTL16"/>
    <property type="match status" value="1"/>
</dbReference>
<dbReference type="Pfam" id="PF05971">
    <property type="entry name" value="Methyltransf_10"/>
    <property type="match status" value="2"/>
</dbReference>
<feature type="region of interest" description="Disordered" evidence="7">
    <location>
        <begin position="420"/>
        <end position="449"/>
    </location>
</feature>
<sequence length="527" mass="60112">MHPRNIYLHKAPDFQELAETYPELKRHLVHSTTNPGTAAIDFRNDESQRCLTKALLHRDFGLKLEVPSNRLCPPVPNRLNYVLWIQDIVQNTHLIESLCLSNFEKENAGIDPWNRKENLDQVRGVDIGTGASVIYPLLICSLEPTWTMYASEIDDLSLSYARNNVESNQLQGRINLVNSSGSFGDSDAGKPILWPLFLHEDVLFDFTMCNPPFYSSTEEVSKSAQGKAFEPNAVCTGADTEMITPGGETEFVSCMIKESIQIQTRCKWFTSMLGKLSSVEEVVRLLKELRVENYAITEFVQGQTRRWAVGWSFMDIRLPDSISRIPSPNPTIQRCLPQHNTIQQPVLLHMIKSTSKEDSQSITERLGKMIKEVLGAVDKAVFREVRGGKSVIKIVTSGEEQESQWQSYFVVRMKEDTWSRNARRRRKRQQQQQQLQTPEHLKGADRMTVDDDDFTQDSVITGEDGRSANGIGCTIHLGMKARERGPAEEQSKEEILIEFHWRWGREEDRGLFQSFCSHVSRKLFTTG</sequence>
<dbReference type="Gene3D" id="3.40.50.150">
    <property type="entry name" value="Vaccinia Virus protein VP39"/>
    <property type="match status" value="1"/>
</dbReference>
<reference evidence="8 9" key="1">
    <citation type="journal article" date="2019" name="Nat. Ecol. Evol.">
        <title>Megaphylogeny resolves global patterns of mushroom evolution.</title>
        <authorList>
            <person name="Varga T."/>
            <person name="Krizsan K."/>
            <person name="Foldi C."/>
            <person name="Dima B."/>
            <person name="Sanchez-Garcia M."/>
            <person name="Sanchez-Ramirez S."/>
            <person name="Szollosi G.J."/>
            <person name="Szarkandi J.G."/>
            <person name="Papp V."/>
            <person name="Albert L."/>
            <person name="Andreopoulos W."/>
            <person name="Angelini C."/>
            <person name="Antonin V."/>
            <person name="Barry K.W."/>
            <person name="Bougher N.L."/>
            <person name="Buchanan P."/>
            <person name="Buyck B."/>
            <person name="Bense V."/>
            <person name="Catcheside P."/>
            <person name="Chovatia M."/>
            <person name="Cooper J."/>
            <person name="Damon W."/>
            <person name="Desjardin D."/>
            <person name="Finy P."/>
            <person name="Geml J."/>
            <person name="Haridas S."/>
            <person name="Hughes K."/>
            <person name="Justo A."/>
            <person name="Karasinski D."/>
            <person name="Kautmanova I."/>
            <person name="Kiss B."/>
            <person name="Kocsube S."/>
            <person name="Kotiranta H."/>
            <person name="LaButti K.M."/>
            <person name="Lechner B.E."/>
            <person name="Liimatainen K."/>
            <person name="Lipzen A."/>
            <person name="Lukacs Z."/>
            <person name="Mihaltcheva S."/>
            <person name="Morgado L.N."/>
            <person name="Niskanen T."/>
            <person name="Noordeloos M.E."/>
            <person name="Ohm R.A."/>
            <person name="Ortiz-Santana B."/>
            <person name="Ovrebo C."/>
            <person name="Racz N."/>
            <person name="Riley R."/>
            <person name="Savchenko A."/>
            <person name="Shiryaev A."/>
            <person name="Soop K."/>
            <person name="Spirin V."/>
            <person name="Szebenyi C."/>
            <person name="Tomsovsky M."/>
            <person name="Tulloss R.E."/>
            <person name="Uehling J."/>
            <person name="Grigoriev I.V."/>
            <person name="Vagvolgyi C."/>
            <person name="Papp T."/>
            <person name="Martin F.M."/>
            <person name="Miettinen O."/>
            <person name="Hibbett D.S."/>
            <person name="Nagy L.G."/>
        </authorList>
    </citation>
    <scope>NUCLEOTIDE SEQUENCE [LARGE SCALE GENOMIC DNA]</scope>
    <source>
        <strain evidence="8 9">CBS 962.96</strain>
    </source>
</reference>
<dbReference type="SUPFAM" id="SSF53335">
    <property type="entry name" value="S-adenosyl-L-methionine-dependent methyltransferases"/>
    <property type="match status" value="1"/>
</dbReference>
<evidence type="ECO:0000256" key="1">
    <source>
        <dbReference type="ARBA" id="ARBA00005878"/>
    </source>
</evidence>
<keyword evidence="3 5" id="KW-0808">Transferase</keyword>
<gene>
    <name evidence="8" type="ORF">K435DRAFT_970677</name>
</gene>
<evidence type="ECO:0000313" key="9">
    <source>
        <dbReference type="Proteomes" id="UP000297245"/>
    </source>
</evidence>
<dbReference type="Proteomes" id="UP000297245">
    <property type="component" value="Unassembled WGS sequence"/>
</dbReference>
<feature type="binding site" evidence="6">
    <location>
        <position position="210"/>
    </location>
    <ligand>
        <name>S-adenosyl-L-methionine</name>
        <dbReference type="ChEBI" id="CHEBI:59789"/>
    </ligand>
</feature>
<evidence type="ECO:0000256" key="3">
    <source>
        <dbReference type="ARBA" id="ARBA00022679"/>
    </source>
</evidence>
<keyword evidence="4 6" id="KW-0949">S-adenosyl-L-methionine</keyword>
<protein>
    <recommendedName>
        <fullName evidence="10">S-adenosyl-L-methionine dependent methyltransferase</fullName>
    </recommendedName>
</protein>
<evidence type="ECO:0008006" key="10">
    <source>
        <dbReference type="Google" id="ProtNLM"/>
    </source>
</evidence>
<dbReference type="AlphaFoldDB" id="A0A4S8L9R4"/>
<evidence type="ECO:0000313" key="8">
    <source>
        <dbReference type="EMBL" id="THU85522.1"/>
    </source>
</evidence>
<dbReference type="InterPro" id="IPR029063">
    <property type="entry name" value="SAM-dependent_MTases_sf"/>
</dbReference>
<dbReference type="OrthoDB" id="514248at2759"/>
<dbReference type="GO" id="GO:0070475">
    <property type="term" value="P:rRNA base methylation"/>
    <property type="evidence" value="ECO:0007669"/>
    <property type="project" value="TreeGrafter"/>
</dbReference>
<dbReference type="InterPro" id="IPR017182">
    <property type="entry name" value="METTL16/PsiM"/>
</dbReference>
<dbReference type="GO" id="GO:0005634">
    <property type="term" value="C:nucleus"/>
    <property type="evidence" value="ECO:0007669"/>
    <property type="project" value="TreeGrafter"/>
</dbReference>
<feature type="binding site" evidence="6">
    <location>
        <position position="152"/>
    </location>
    <ligand>
        <name>S-adenosyl-L-methionine</name>
        <dbReference type="ChEBI" id="CHEBI:59789"/>
    </ligand>
</feature>
<dbReference type="GO" id="GO:0008168">
    <property type="term" value="F:methyltransferase activity"/>
    <property type="evidence" value="ECO:0007669"/>
    <property type="project" value="UniProtKB-KW"/>
</dbReference>